<protein>
    <submittedName>
        <fullName evidence="1">Uncharacterized protein</fullName>
    </submittedName>
</protein>
<reference evidence="1 2" key="1">
    <citation type="journal article" date="2019" name="Sci. Rep.">
        <title>Orb-weaving spider Araneus ventricosus genome elucidates the spidroin gene catalogue.</title>
        <authorList>
            <person name="Kono N."/>
            <person name="Nakamura H."/>
            <person name="Ohtoshi R."/>
            <person name="Moran D.A.P."/>
            <person name="Shinohara A."/>
            <person name="Yoshida Y."/>
            <person name="Fujiwara M."/>
            <person name="Mori M."/>
            <person name="Tomita M."/>
            <person name="Arakawa K."/>
        </authorList>
    </citation>
    <scope>NUCLEOTIDE SEQUENCE [LARGE SCALE GENOMIC DNA]</scope>
</reference>
<keyword evidence="2" id="KW-1185">Reference proteome</keyword>
<dbReference type="AlphaFoldDB" id="A0A4Y2NPP7"/>
<name>A0A4Y2NPP7_ARAVE</name>
<proteinExistence type="predicted"/>
<comment type="caution">
    <text evidence="1">The sequence shown here is derived from an EMBL/GenBank/DDBJ whole genome shotgun (WGS) entry which is preliminary data.</text>
</comment>
<organism evidence="1 2">
    <name type="scientific">Araneus ventricosus</name>
    <name type="common">Orbweaver spider</name>
    <name type="synonym">Epeira ventricosa</name>
    <dbReference type="NCBI Taxonomy" id="182803"/>
    <lineage>
        <taxon>Eukaryota</taxon>
        <taxon>Metazoa</taxon>
        <taxon>Ecdysozoa</taxon>
        <taxon>Arthropoda</taxon>
        <taxon>Chelicerata</taxon>
        <taxon>Arachnida</taxon>
        <taxon>Araneae</taxon>
        <taxon>Araneomorphae</taxon>
        <taxon>Entelegynae</taxon>
        <taxon>Araneoidea</taxon>
        <taxon>Araneidae</taxon>
        <taxon>Araneus</taxon>
    </lineage>
</organism>
<dbReference type="EMBL" id="BGPR01009667">
    <property type="protein sequence ID" value="GBN41495.1"/>
    <property type="molecule type" value="Genomic_DNA"/>
</dbReference>
<evidence type="ECO:0000313" key="2">
    <source>
        <dbReference type="Proteomes" id="UP000499080"/>
    </source>
</evidence>
<gene>
    <name evidence="1" type="ORF">AVEN_142972_1</name>
</gene>
<evidence type="ECO:0000313" key="1">
    <source>
        <dbReference type="EMBL" id="GBN41495.1"/>
    </source>
</evidence>
<sequence length="98" mass="10724">MRWRSVNSIVRQTIGCPFICICVMFTTKEEQRGVIRFLVAEGVRVCCSSPGPLVCRNQGRAVWPAVLWSGFAPGQCAATCGHSHTEEVWLDSVGTPAI</sequence>
<accession>A0A4Y2NPP7</accession>
<dbReference type="Proteomes" id="UP000499080">
    <property type="component" value="Unassembled WGS sequence"/>
</dbReference>